<protein>
    <submittedName>
        <fullName evidence="1">Uncharacterized protein</fullName>
    </submittedName>
</protein>
<comment type="caution">
    <text evidence="1">The sequence shown here is derived from an EMBL/GenBank/DDBJ whole genome shotgun (WGS) entry which is preliminary data.</text>
</comment>
<dbReference type="EMBL" id="CAKOFQ010006701">
    <property type="protein sequence ID" value="CAH1962442.1"/>
    <property type="molecule type" value="Genomic_DNA"/>
</dbReference>
<organism evidence="1 2">
    <name type="scientific">Acanthoscelides obtectus</name>
    <name type="common">Bean weevil</name>
    <name type="synonym">Bruchus obtectus</name>
    <dbReference type="NCBI Taxonomy" id="200917"/>
    <lineage>
        <taxon>Eukaryota</taxon>
        <taxon>Metazoa</taxon>
        <taxon>Ecdysozoa</taxon>
        <taxon>Arthropoda</taxon>
        <taxon>Hexapoda</taxon>
        <taxon>Insecta</taxon>
        <taxon>Pterygota</taxon>
        <taxon>Neoptera</taxon>
        <taxon>Endopterygota</taxon>
        <taxon>Coleoptera</taxon>
        <taxon>Polyphaga</taxon>
        <taxon>Cucujiformia</taxon>
        <taxon>Chrysomeloidea</taxon>
        <taxon>Chrysomelidae</taxon>
        <taxon>Bruchinae</taxon>
        <taxon>Bruchini</taxon>
        <taxon>Acanthoscelides</taxon>
    </lineage>
</organism>
<reference evidence="1" key="1">
    <citation type="submission" date="2022-03" db="EMBL/GenBank/DDBJ databases">
        <authorList>
            <person name="Sayadi A."/>
        </authorList>
    </citation>
    <scope>NUCLEOTIDE SEQUENCE</scope>
</reference>
<keyword evidence="2" id="KW-1185">Reference proteome</keyword>
<name>A0A9P0P0X7_ACAOB</name>
<dbReference type="Proteomes" id="UP001152888">
    <property type="component" value="Unassembled WGS sequence"/>
</dbReference>
<evidence type="ECO:0000313" key="2">
    <source>
        <dbReference type="Proteomes" id="UP001152888"/>
    </source>
</evidence>
<evidence type="ECO:0000313" key="1">
    <source>
        <dbReference type="EMBL" id="CAH1962442.1"/>
    </source>
</evidence>
<proteinExistence type="predicted"/>
<dbReference type="AlphaFoldDB" id="A0A9P0P0X7"/>
<gene>
    <name evidence="1" type="ORF">ACAOBT_LOCUS4684</name>
</gene>
<sequence length="90" mass="10468">MLGYFQIMSMVSSRTKRILAALSQNDESNNVYFEEEIGSMPISIISSDNIFDLDNSENILKTTLMSQQKLMQRMTMKMKAPKLKKIFIFY</sequence>
<accession>A0A9P0P0X7</accession>